<protein>
    <recommendedName>
        <fullName evidence="3">IPExxxVDY family protein</fullName>
    </recommendedName>
</protein>
<dbReference type="RefSeq" id="WP_188814892.1">
    <property type="nucleotide sequence ID" value="NZ_BMHT01000005.1"/>
</dbReference>
<name>A0ABQ1UEK9_9BACT</name>
<dbReference type="Proteomes" id="UP000632273">
    <property type="component" value="Unassembled WGS sequence"/>
</dbReference>
<keyword evidence="2" id="KW-1185">Reference proteome</keyword>
<reference evidence="2" key="1">
    <citation type="journal article" date="2019" name="Int. J. Syst. Evol. Microbiol.">
        <title>The Global Catalogue of Microorganisms (GCM) 10K type strain sequencing project: providing services to taxonomists for standard genome sequencing and annotation.</title>
        <authorList>
            <consortium name="The Broad Institute Genomics Platform"/>
            <consortium name="The Broad Institute Genome Sequencing Center for Infectious Disease"/>
            <person name="Wu L."/>
            <person name="Ma J."/>
        </authorList>
    </citation>
    <scope>NUCLEOTIDE SEQUENCE [LARGE SCALE GENOMIC DNA]</scope>
    <source>
        <strain evidence="2">CGMCC 1.15197</strain>
    </source>
</reference>
<gene>
    <name evidence="1" type="ORF">GCM10011383_30570</name>
</gene>
<evidence type="ECO:0000313" key="2">
    <source>
        <dbReference type="Proteomes" id="UP000632273"/>
    </source>
</evidence>
<dbReference type="EMBL" id="BMHT01000005">
    <property type="protein sequence ID" value="GGF17010.1"/>
    <property type="molecule type" value="Genomic_DNA"/>
</dbReference>
<evidence type="ECO:0008006" key="3">
    <source>
        <dbReference type="Google" id="ProtNLM"/>
    </source>
</evidence>
<accession>A0ABQ1UEK9</accession>
<comment type="caution">
    <text evidence="1">The sequence shown here is derived from an EMBL/GenBank/DDBJ whole genome shotgun (WGS) entry which is preliminary data.</text>
</comment>
<evidence type="ECO:0000313" key="1">
    <source>
        <dbReference type="EMBL" id="GGF17010.1"/>
    </source>
</evidence>
<proteinExistence type="predicted"/>
<sequence length="151" mass="18215">MDPAFPLLCLHEEEEPYCYLVEGNQELNYCNLYGYYESQRNPALYFDASGKKVRRKLKLKRSFGKWQKLLSYFYWGKVPVESTWYQVGEYELAELKEWVLRCIKADDDVLTQFIEKNHLIRLLKQARHFEDIYMVLQNAIYNFEDDDSLIE</sequence>
<organism evidence="1 2">
    <name type="scientific">Hymenobacter cavernae</name>
    <dbReference type="NCBI Taxonomy" id="2044852"/>
    <lineage>
        <taxon>Bacteria</taxon>
        <taxon>Pseudomonadati</taxon>
        <taxon>Bacteroidota</taxon>
        <taxon>Cytophagia</taxon>
        <taxon>Cytophagales</taxon>
        <taxon>Hymenobacteraceae</taxon>
        <taxon>Hymenobacter</taxon>
    </lineage>
</organism>